<evidence type="ECO:0000256" key="3">
    <source>
        <dbReference type="ARBA" id="ARBA00022692"/>
    </source>
</evidence>
<feature type="domain" description="Cadherin" evidence="13">
    <location>
        <begin position="668"/>
        <end position="792"/>
    </location>
</feature>
<evidence type="ECO:0000256" key="6">
    <source>
        <dbReference type="ARBA" id="ARBA00022837"/>
    </source>
</evidence>
<dbReference type="GO" id="GO:0005886">
    <property type="term" value="C:plasma membrane"/>
    <property type="evidence" value="ECO:0007669"/>
    <property type="project" value="UniProtKB-SubCell"/>
</dbReference>
<dbReference type="PANTHER" id="PTHR24026">
    <property type="entry name" value="FAT ATYPICAL CADHERIN-RELATED"/>
    <property type="match status" value="1"/>
</dbReference>
<dbReference type="Proteomes" id="UP000271162">
    <property type="component" value="Unassembled WGS sequence"/>
</dbReference>
<keyword evidence="3" id="KW-0812">Transmembrane</keyword>
<evidence type="ECO:0000313" key="14">
    <source>
        <dbReference type="EMBL" id="VDL83636.1"/>
    </source>
</evidence>
<evidence type="ECO:0000259" key="13">
    <source>
        <dbReference type="PROSITE" id="PS50268"/>
    </source>
</evidence>
<keyword evidence="7" id="KW-0130">Cell adhesion</keyword>
<organism evidence="16">
    <name type="scientific">Nippostrongylus brasiliensis</name>
    <name type="common">Rat hookworm</name>
    <dbReference type="NCBI Taxonomy" id="27835"/>
    <lineage>
        <taxon>Eukaryota</taxon>
        <taxon>Metazoa</taxon>
        <taxon>Ecdysozoa</taxon>
        <taxon>Nematoda</taxon>
        <taxon>Chromadorea</taxon>
        <taxon>Rhabditida</taxon>
        <taxon>Rhabditina</taxon>
        <taxon>Rhabditomorpha</taxon>
        <taxon>Strongyloidea</taxon>
        <taxon>Heligmosomidae</taxon>
        <taxon>Nippostrongylus</taxon>
    </lineage>
</organism>
<keyword evidence="9" id="KW-0472">Membrane</keyword>
<keyword evidence="5" id="KW-0677">Repeat</keyword>
<dbReference type="InterPro" id="IPR002126">
    <property type="entry name" value="Cadherin-like_dom"/>
</dbReference>
<dbReference type="GO" id="GO:0007156">
    <property type="term" value="P:homophilic cell adhesion via plasma membrane adhesion molecules"/>
    <property type="evidence" value="ECO:0007669"/>
    <property type="project" value="InterPro"/>
</dbReference>
<sequence length="938" mass="103254">MSPAVRPLCSSPSRMTTLSVTVLVKDVNDESPRFVGGSPVQFFIYENLPGPFPAVIGSTISEDLDDGENGLVAYSILKGNASLFSINSATGELLVLAPLDREENTEHFLTVQAIDSGSPRLSSTADIKITVLDENDNRPEFYQPYYVVHVLESARTGQTVLKVNAVAGDEGENAVIRYSILESSPFSIDKNTGEIRVASDLDRELADSYELTIQAADSGRYRRLKSSVRLTVIVDDENDNNPVIRNTLMDVFVPRDLQPGDVVHVVDAIDQDENSTIFFNCSGPDARFLDINNRGEIVTKASLESKAYYSITVAAFDDAGLNTSASFTFYLDQRQLFPRWTRTMNSTTVKENSAMEIFRFEADSPRKDTYITYSILAGNDGSFDIDPLSGRLSISKGLDHEKRQSYRLWLAATDSDSPPKISITFIDIAVEDVNDNSPQFEKVVYSAGILENSEPQQLLCVAATDRDSGDNGEFSYEIVSGDTTASFTIDPQSGCVRSTKELDREERSRYRLVIAATDHGQPALRTEAVILVGSPILLVSATDPDASENHTFSIDDEAQTPFSIEPSTGQIYLRRPLDREKNSSYRLRVRVSDGTWAVQTGAAVTVLDVNDNAPQFERSRYVFLVNRGQVNQTIGSVSAVDADEGANGQVRYRIRHDVRYISIDASTGELSYHFTVLEDVDVGEPVGMIRASDPDAGLAGKLRYRIVAEEVPFRLAPNGSLIVTGDLDYEARKRYIFNVIAADRGWPMRNGRAHLFIYLFIYSERHSKLLRLAASAQVVVDLLDVNDNPPVVEDVDPVYAVTNPDELICPTVTDVDSPRGDLKYLNSETSDNGCFSITGEVPPTADLTITDGIHPIKVKITLGNMIPKEPIISDQNVTISESAVLGTILASYSSEVFVEPEEQLSAESNELRVSTGKGVKNGLTKVYAKSKFGRVLRR</sequence>
<keyword evidence="11" id="KW-0325">Glycoprotein</keyword>
<dbReference type="GO" id="GO:0005509">
    <property type="term" value="F:calcium ion binding"/>
    <property type="evidence" value="ECO:0007669"/>
    <property type="project" value="UniProtKB-UniRule"/>
</dbReference>
<evidence type="ECO:0000256" key="10">
    <source>
        <dbReference type="ARBA" id="ARBA00023157"/>
    </source>
</evidence>
<keyword evidence="6 12" id="KW-0106">Calcium</keyword>
<evidence type="ECO:0000256" key="4">
    <source>
        <dbReference type="ARBA" id="ARBA00022729"/>
    </source>
</evidence>
<name>A0A0N4YRM7_NIPBR</name>
<evidence type="ECO:0000256" key="11">
    <source>
        <dbReference type="ARBA" id="ARBA00023180"/>
    </source>
</evidence>
<dbReference type="FunFam" id="2.60.40.60:FF:000013">
    <property type="entry name" value="Cadherin EGF LAG seven-pass G-type receptor"/>
    <property type="match status" value="1"/>
</dbReference>
<keyword evidence="10" id="KW-1015">Disulfide bond</keyword>
<dbReference type="InterPro" id="IPR020894">
    <property type="entry name" value="Cadherin_CS"/>
</dbReference>
<keyword evidence="15" id="KW-1185">Reference proteome</keyword>
<dbReference type="Pfam" id="PF00028">
    <property type="entry name" value="Cadherin"/>
    <property type="match status" value="6"/>
</dbReference>
<dbReference type="STRING" id="27835.A0A0N4YRM7"/>
<reference evidence="16" key="1">
    <citation type="submission" date="2017-02" db="UniProtKB">
        <authorList>
            <consortium name="WormBaseParasite"/>
        </authorList>
    </citation>
    <scope>IDENTIFICATION</scope>
</reference>
<evidence type="ECO:0000256" key="1">
    <source>
        <dbReference type="ARBA" id="ARBA00004370"/>
    </source>
</evidence>
<feature type="domain" description="Cadherin" evidence="13">
    <location>
        <begin position="341"/>
        <end position="440"/>
    </location>
</feature>
<evidence type="ECO:0000313" key="16">
    <source>
        <dbReference type="WBParaSite" id="NBR_0001989901-mRNA-1"/>
    </source>
</evidence>
<dbReference type="FunFam" id="2.60.40.60:FF:000020">
    <property type="entry name" value="Dachsous cadherin-related 1b"/>
    <property type="match status" value="2"/>
</dbReference>
<dbReference type="PROSITE" id="PS00232">
    <property type="entry name" value="CADHERIN_1"/>
    <property type="match status" value="5"/>
</dbReference>
<dbReference type="EMBL" id="UYSL01024598">
    <property type="protein sequence ID" value="VDL83636.1"/>
    <property type="molecule type" value="Genomic_DNA"/>
</dbReference>
<dbReference type="SUPFAM" id="SSF49313">
    <property type="entry name" value="Cadherin-like"/>
    <property type="match status" value="8"/>
</dbReference>
<dbReference type="AlphaFoldDB" id="A0A0N4YRM7"/>
<keyword evidence="2" id="KW-0245">EGF-like domain</keyword>
<dbReference type="Gene3D" id="2.60.40.60">
    <property type="entry name" value="Cadherins"/>
    <property type="match status" value="8"/>
</dbReference>
<dbReference type="OMA" id="DWMIRVK"/>
<dbReference type="InterPro" id="IPR015919">
    <property type="entry name" value="Cadherin-like_sf"/>
</dbReference>
<proteinExistence type="predicted"/>
<gene>
    <name evidence="14" type="ORF">NBR_LOCUS19900</name>
</gene>
<keyword evidence="8" id="KW-1133">Transmembrane helix</keyword>
<dbReference type="CDD" id="cd11304">
    <property type="entry name" value="Cadherin_repeat"/>
    <property type="match status" value="6"/>
</dbReference>
<dbReference type="GO" id="GO:0030855">
    <property type="term" value="P:epithelial cell differentiation"/>
    <property type="evidence" value="ECO:0007669"/>
    <property type="project" value="UniProtKB-ARBA"/>
</dbReference>
<protein>
    <submittedName>
        <fullName evidence="16">Cadherin-related tumor suppressor</fullName>
    </submittedName>
</protein>
<reference evidence="14 15" key="2">
    <citation type="submission" date="2018-11" db="EMBL/GenBank/DDBJ databases">
        <authorList>
            <consortium name="Pathogen Informatics"/>
        </authorList>
    </citation>
    <scope>NUCLEOTIDE SEQUENCE [LARGE SCALE GENOMIC DNA]</scope>
</reference>
<evidence type="ECO:0000256" key="7">
    <source>
        <dbReference type="ARBA" id="ARBA00022889"/>
    </source>
</evidence>
<feature type="domain" description="Cadherin" evidence="13">
    <location>
        <begin position="36"/>
        <end position="141"/>
    </location>
</feature>
<keyword evidence="4" id="KW-0732">Signal</keyword>
<dbReference type="GO" id="GO:0007411">
    <property type="term" value="P:axon guidance"/>
    <property type="evidence" value="ECO:0007669"/>
    <property type="project" value="UniProtKB-ARBA"/>
</dbReference>
<evidence type="ECO:0000256" key="5">
    <source>
        <dbReference type="ARBA" id="ARBA00022737"/>
    </source>
</evidence>
<evidence type="ECO:0000256" key="12">
    <source>
        <dbReference type="PROSITE-ProRule" id="PRU00043"/>
    </source>
</evidence>
<accession>A0A0N4YRM7</accession>
<dbReference type="PROSITE" id="PS50268">
    <property type="entry name" value="CADHERIN_2"/>
    <property type="match status" value="6"/>
</dbReference>
<feature type="domain" description="Cadherin" evidence="13">
    <location>
        <begin position="441"/>
        <end position="532"/>
    </location>
</feature>
<dbReference type="PRINTS" id="PR00205">
    <property type="entry name" value="CADHERIN"/>
</dbReference>
<dbReference type="WBParaSite" id="NBR_0001989901-mRNA-1">
    <property type="protein sequence ID" value="NBR_0001989901-mRNA-1"/>
    <property type="gene ID" value="NBR_0001989901"/>
</dbReference>
<evidence type="ECO:0000256" key="8">
    <source>
        <dbReference type="ARBA" id="ARBA00022989"/>
    </source>
</evidence>
<dbReference type="SMART" id="SM00112">
    <property type="entry name" value="CA"/>
    <property type="match status" value="6"/>
</dbReference>
<evidence type="ECO:0000313" key="15">
    <source>
        <dbReference type="Proteomes" id="UP000271162"/>
    </source>
</evidence>
<comment type="subcellular location">
    <subcellularLocation>
        <location evidence="1">Membrane</location>
    </subcellularLocation>
</comment>
<evidence type="ECO:0000256" key="2">
    <source>
        <dbReference type="ARBA" id="ARBA00022536"/>
    </source>
</evidence>
<feature type="domain" description="Cadherin" evidence="13">
    <location>
        <begin position="533"/>
        <end position="616"/>
    </location>
</feature>
<dbReference type="PANTHER" id="PTHR24026:SF136">
    <property type="entry name" value="PROTOCADHERIN-23"/>
    <property type="match status" value="1"/>
</dbReference>
<evidence type="ECO:0000256" key="9">
    <source>
        <dbReference type="ARBA" id="ARBA00023136"/>
    </source>
</evidence>
<feature type="domain" description="Cadherin" evidence="13">
    <location>
        <begin position="142"/>
        <end position="244"/>
    </location>
</feature>